<evidence type="ECO:0000313" key="1">
    <source>
        <dbReference type="EMBL" id="CRZ05582.1"/>
    </source>
</evidence>
<dbReference type="EMBL" id="HACM01005140">
    <property type="protein sequence ID" value="CRZ05582.1"/>
    <property type="molecule type" value="Transcribed_RNA"/>
</dbReference>
<feature type="non-terminal residue" evidence="1">
    <location>
        <position position="130"/>
    </location>
</feature>
<accession>A0A0H5QUZ6</accession>
<dbReference type="AlphaFoldDB" id="A0A0H5QUZ6"/>
<sequence length="130" mass="14295">DGNTALHLTMKEKGSGWSTIKMFRAALPNTVNTDGNVNDVNNYDDCLRLIDGDAAVEVQRLVRLGANPRALHKASKDSILSSTIRCMITSEMFHPGLTIEGPTGIRFRESLSCAIRDMSEFFCDSCSKII</sequence>
<reference evidence="1" key="1">
    <citation type="submission" date="2015-04" db="EMBL/GenBank/DDBJ databases">
        <title>The genome sequence of the plant pathogenic Rhizarian Plasmodiophora brassicae reveals insights in its biotrophic life cycle and the origin of chitin synthesis.</title>
        <authorList>
            <person name="Schwelm A."/>
            <person name="Fogelqvist J."/>
            <person name="Knaust A."/>
            <person name="Julke S."/>
            <person name="Lilja T."/>
            <person name="Dhandapani V."/>
            <person name="Bonilla-Rosso G."/>
            <person name="Karlsson M."/>
            <person name="Shevchenko A."/>
            <person name="Choi S.R."/>
            <person name="Kim H.G."/>
            <person name="Park J.Y."/>
            <person name="Lim Y.P."/>
            <person name="Ludwig-Muller J."/>
            <person name="Dixelius C."/>
        </authorList>
    </citation>
    <scope>NUCLEOTIDE SEQUENCE</scope>
    <source>
        <tissue evidence="1">Potato root galls</tissue>
    </source>
</reference>
<proteinExistence type="predicted"/>
<feature type="non-terminal residue" evidence="1">
    <location>
        <position position="1"/>
    </location>
</feature>
<name>A0A0H5QUZ6_9EUKA</name>
<organism evidence="1">
    <name type="scientific">Spongospora subterranea</name>
    <dbReference type="NCBI Taxonomy" id="70186"/>
    <lineage>
        <taxon>Eukaryota</taxon>
        <taxon>Sar</taxon>
        <taxon>Rhizaria</taxon>
        <taxon>Endomyxa</taxon>
        <taxon>Phytomyxea</taxon>
        <taxon>Plasmodiophorida</taxon>
        <taxon>Plasmodiophoridae</taxon>
        <taxon>Spongospora</taxon>
    </lineage>
</organism>
<protein>
    <submittedName>
        <fullName evidence="1">Uncharacterized protein</fullName>
    </submittedName>
</protein>